<keyword evidence="3" id="KW-1185">Reference proteome</keyword>
<dbReference type="AlphaFoldDB" id="A0A2G5TQS6"/>
<accession>A0A2G5TQS6</accession>
<evidence type="ECO:0000313" key="3">
    <source>
        <dbReference type="Proteomes" id="UP000230233"/>
    </source>
</evidence>
<name>A0A2G5TQS6_9PELO</name>
<evidence type="ECO:0000259" key="1">
    <source>
        <dbReference type="Pfam" id="PF25375"/>
    </source>
</evidence>
<comment type="caution">
    <text evidence="2">The sequence shown here is derived from an EMBL/GenBank/DDBJ whole genome shotgun (WGS) entry which is preliminary data.</text>
</comment>
<feature type="domain" description="Lin-15A/B-like" evidence="1">
    <location>
        <begin position="1"/>
        <end position="95"/>
    </location>
</feature>
<protein>
    <recommendedName>
        <fullName evidence="1">Lin-15A/B-like domain-containing protein</fullName>
    </recommendedName>
</protein>
<dbReference type="GO" id="GO:0040027">
    <property type="term" value="P:negative regulation of vulval development"/>
    <property type="evidence" value="ECO:0007669"/>
    <property type="project" value="InterPro"/>
</dbReference>
<organism evidence="2 3">
    <name type="scientific">Caenorhabditis nigoni</name>
    <dbReference type="NCBI Taxonomy" id="1611254"/>
    <lineage>
        <taxon>Eukaryota</taxon>
        <taxon>Metazoa</taxon>
        <taxon>Ecdysozoa</taxon>
        <taxon>Nematoda</taxon>
        <taxon>Chromadorea</taxon>
        <taxon>Rhabditida</taxon>
        <taxon>Rhabditina</taxon>
        <taxon>Rhabditomorpha</taxon>
        <taxon>Rhabditoidea</taxon>
        <taxon>Rhabditidae</taxon>
        <taxon>Peloderinae</taxon>
        <taxon>Caenorhabditis</taxon>
    </lineage>
</organism>
<proteinExistence type="predicted"/>
<reference evidence="3" key="1">
    <citation type="submission" date="2017-10" db="EMBL/GenBank/DDBJ databases">
        <title>Rapid genome shrinkage in a self-fertile nematode reveals novel sperm competition proteins.</title>
        <authorList>
            <person name="Yin D."/>
            <person name="Schwarz E.M."/>
            <person name="Thomas C.G."/>
            <person name="Felde R.L."/>
            <person name="Korf I.F."/>
            <person name="Cutter A.D."/>
            <person name="Schartner C.M."/>
            <person name="Ralston E.J."/>
            <person name="Meyer B.J."/>
            <person name="Haag E.S."/>
        </authorList>
    </citation>
    <scope>NUCLEOTIDE SEQUENCE [LARGE SCALE GENOMIC DNA]</scope>
    <source>
        <strain evidence="3">JU1422</strain>
    </source>
</reference>
<evidence type="ECO:0000313" key="2">
    <source>
        <dbReference type="EMBL" id="PIC29655.1"/>
    </source>
</evidence>
<dbReference type="PANTHER" id="PTHR22716:SF1">
    <property type="entry name" value="ETS CLASS TRANSCRIPTION FACTOR-RELATED"/>
    <property type="match status" value="1"/>
</dbReference>
<sequence length="99" mass="11115">MVLMVGCILRGTHSVEQAISYVTTEKRAFICYPHCNESIDKIFEHLGATSIQEFSTCSTQAIDNLMDIANKIDSDITAYQFTDACRGLFLKSRKFPSNL</sequence>
<dbReference type="Proteomes" id="UP000230233">
    <property type="component" value="Chromosome V"/>
</dbReference>
<dbReference type="Pfam" id="PF25375">
    <property type="entry name" value="Lin-15B"/>
    <property type="match status" value="1"/>
</dbReference>
<dbReference type="EMBL" id="PDUG01000005">
    <property type="protein sequence ID" value="PIC29655.1"/>
    <property type="molecule type" value="Genomic_DNA"/>
</dbReference>
<gene>
    <name evidence="2" type="primary">Cnig_chr_V.g21170</name>
    <name evidence="2" type="ORF">B9Z55_021170</name>
</gene>
<dbReference type="InterPro" id="IPR057432">
    <property type="entry name" value="Lin-15A/B-like_dom"/>
</dbReference>
<dbReference type="PANTHER" id="PTHR22716">
    <property type="entry name" value="ETS CLASS TRANSCRIPTION FACTOR-RELATED-RELATED"/>
    <property type="match status" value="1"/>
</dbReference>
<dbReference type="InterPro" id="IPR040129">
    <property type="entry name" value="Lin-15B-like"/>
</dbReference>